<organism evidence="7">
    <name type="scientific">uncultured Caudovirales phage</name>
    <dbReference type="NCBI Taxonomy" id="2100421"/>
    <lineage>
        <taxon>Viruses</taxon>
        <taxon>Duplodnaviria</taxon>
        <taxon>Heunggongvirae</taxon>
        <taxon>Uroviricota</taxon>
        <taxon>Caudoviricetes</taxon>
        <taxon>Peduoviridae</taxon>
        <taxon>Maltschvirus</taxon>
        <taxon>Maltschvirus maltsch</taxon>
    </lineage>
</organism>
<sequence>MVYDYLIVGSGLFGSTFARLATDAGKSCLIIEQRDHVGGNVYSEDQEGIQVHTYGPHVFHCNDEKIWQYVNRFCEFNNFVAMPKAQYEGKLYSLPFNMNTFYEMWGVTTPAEAMAKIESQKPRINHEPENLEEQAIALVGPDIYEKLIKHYTKKQWQRDPKDLPAFIIKRLPVRFTYDNNYFNDKYQGIPIGGFGKMMKNMIEGIDIVTGIDYFDGKEYWDSQADKVIYTGKIDEYFNFQFGELEYRTLRFEHEWHDTDNYQGIAVINDTGPNNPWTRTIEHKHFDPSQKTERTIVTREIPDTWDRTKIPYYPINDEKNQGIYNQYRELAKKEENVIFGGRLSEYRYYDMHQVIGSAMAAWRRENEDA</sequence>
<dbReference type="GO" id="GO:0050660">
    <property type="term" value="F:flavin adenine dinucleotide binding"/>
    <property type="evidence" value="ECO:0007669"/>
    <property type="project" value="TreeGrafter"/>
</dbReference>
<keyword evidence="5" id="KW-0413">Isomerase</keyword>
<evidence type="ECO:0000256" key="1">
    <source>
        <dbReference type="ARBA" id="ARBA00001974"/>
    </source>
</evidence>
<dbReference type="PANTHER" id="PTHR21197:SF0">
    <property type="entry name" value="UDP-GALACTOPYRANOSE MUTASE"/>
    <property type="match status" value="1"/>
</dbReference>
<dbReference type="Gene3D" id="3.40.50.720">
    <property type="entry name" value="NAD(P)-binding Rossmann-like Domain"/>
    <property type="match status" value="3"/>
</dbReference>
<protein>
    <submittedName>
        <fullName evidence="7">Glf UDP-galactopyranose mutase</fullName>
    </submittedName>
</protein>
<proteinExistence type="inferred from homology"/>
<accession>A0A6J5MBU5</accession>
<reference evidence="7" key="1">
    <citation type="submission" date="2020-04" db="EMBL/GenBank/DDBJ databases">
        <authorList>
            <person name="Chiriac C."/>
            <person name="Salcher M."/>
            <person name="Ghai R."/>
            <person name="Kavagutti S V."/>
        </authorList>
    </citation>
    <scope>NUCLEOTIDE SEQUENCE</scope>
</reference>
<evidence type="ECO:0000259" key="6">
    <source>
        <dbReference type="Pfam" id="PF03275"/>
    </source>
</evidence>
<dbReference type="GO" id="GO:0008767">
    <property type="term" value="F:UDP-galactopyranose mutase activity"/>
    <property type="evidence" value="ECO:0007669"/>
    <property type="project" value="InterPro"/>
</dbReference>
<comment type="similarity">
    <text evidence="2">Belongs to the UDP-galactopyranose/dTDP-fucopyranose mutase family.</text>
</comment>
<dbReference type="PANTHER" id="PTHR21197">
    <property type="entry name" value="UDP-GALACTOPYRANOSE MUTASE"/>
    <property type="match status" value="1"/>
</dbReference>
<dbReference type="Pfam" id="PF13450">
    <property type="entry name" value="NAD_binding_8"/>
    <property type="match status" value="1"/>
</dbReference>
<feature type="domain" description="UDP-galactopyranose mutase C-terminal" evidence="6">
    <location>
        <begin position="146"/>
        <end position="347"/>
    </location>
</feature>
<dbReference type="Pfam" id="PF03275">
    <property type="entry name" value="GLF"/>
    <property type="match status" value="1"/>
</dbReference>
<name>A0A6J5MBU5_9CAUD</name>
<dbReference type="SUPFAM" id="SSF51971">
    <property type="entry name" value="Nucleotide-binding domain"/>
    <property type="match status" value="1"/>
</dbReference>
<keyword evidence="4" id="KW-0274">FAD</keyword>
<evidence type="ECO:0000256" key="3">
    <source>
        <dbReference type="ARBA" id="ARBA00022630"/>
    </source>
</evidence>
<evidence type="ECO:0000313" key="7">
    <source>
        <dbReference type="EMBL" id="CAB4143651.1"/>
    </source>
</evidence>
<comment type="cofactor">
    <cofactor evidence="1">
        <name>FAD</name>
        <dbReference type="ChEBI" id="CHEBI:57692"/>
    </cofactor>
</comment>
<dbReference type="InterPro" id="IPR015899">
    <property type="entry name" value="UDP-GalPyranose_mutase_C"/>
</dbReference>
<evidence type="ECO:0000256" key="2">
    <source>
        <dbReference type="ARBA" id="ARBA00009321"/>
    </source>
</evidence>
<dbReference type="EMBL" id="LR796423">
    <property type="protein sequence ID" value="CAB4143651.1"/>
    <property type="molecule type" value="Genomic_DNA"/>
</dbReference>
<gene>
    <name evidence="7" type="ORF">UFOVP447_200</name>
</gene>
<keyword evidence="3" id="KW-0285">Flavoprotein</keyword>
<dbReference type="SUPFAM" id="SSF54373">
    <property type="entry name" value="FAD-linked reductases, C-terminal domain"/>
    <property type="match status" value="1"/>
</dbReference>
<evidence type="ECO:0000256" key="4">
    <source>
        <dbReference type="ARBA" id="ARBA00022827"/>
    </source>
</evidence>
<dbReference type="InterPro" id="IPR004379">
    <property type="entry name" value="UDP-GALP_mutase"/>
</dbReference>
<evidence type="ECO:0000256" key="5">
    <source>
        <dbReference type="ARBA" id="ARBA00023235"/>
    </source>
</evidence>
<dbReference type="NCBIfam" id="TIGR00031">
    <property type="entry name" value="UDP-GALP_mutase"/>
    <property type="match status" value="1"/>
</dbReference>